<feature type="transmembrane region" description="Helical" evidence="1">
    <location>
        <begin position="6"/>
        <end position="25"/>
    </location>
</feature>
<proteinExistence type="predicted"/>
<keyword evidence="1" id="KW-0812">Transmembrane</keyword>
<evidence type="ECO:0000256" key="1">
    <source>
        <dbReference type="SAM" id="Phobius"/>
    </source>
</evidence>
<reference evidence="2" key="2">
    <citation type="journal article" date="2021" name="PeerJ">
        <title>Extensive microbial diversity within the chicken gut microbiome revealed by metagenomics and culture.</title>
        <authorList>
            <person name="Gilroy R."/>
            <person name="Ravi A."/>
            <person name="Getino M."/>
            <person name="Pursley I."/>
            <person name="Horton D.L."/>
            <person name="Alikhan N.F."/>
            <person name="Baker D."/>
            <person name="Gharbi K."/>
            <person name="Hall N."/>
            <person name="Watson M."/>
            <person name="Adriaenssens E.M."/>
            <person name="Foster-Nyarko E."/>
            <person name="Jarju S."/>
            <person name="Secka A."/>
            <person name="Antonio M."/>
            <person name="Oren A."/>
            <person name="Chaudhuri R.R."/>
            <person name="La Ragione R."/>
            <person name="Hildebrand F."/>
            <person name="Pallen M.J."/>
        </authorList>
    </citation>
    <scope>NUCLEOTIDE SEQUENCE</scope>
    <source>
        <strain evidence="2">B1-16210</strain>
    </source>
</reference>
<sequence length="182" mass="20397">MQETLIIAGIAGILLIQFVMLYFLFTATGRLRNLSKTLTYQYNLIVKIQSVLKNKSATNAVTENAEMIYQDLLQNLIPIMAAIDVMPRNTNEHPLWRALGGIMDEYAKNPFALEKLRRCIKLDAEVARSIDNYMTRADAFLHHLTTTDPDGILAATFTDGLLGQSLTFFTQAKQLAAQTTEP</sequence>
<dbReference type="AlphaFoldDB" id="A0A940IC11"/>
<evidence type="ECO:0000313" key="2">
    <source>
        <dbReference type="EMBL" id="MBO8406968.1"/>
    </source>
</evidence>
<evidence type="ECO:0000313" key="3">
    <source>
        <dbReference type="Proteomes" id="UP000721442"/>
    </source>
</evidence>
<name>A0A940IC11_9PROT</name>
<protein>
    <submittedName>
        <fullName evidence="2">Uncharacterized protein</fullName>
    </submittedName>
</protein>
<dbReference type="Proteomes" id="UP000721442">
    <property type="component" value="Unassembled WGS sequence"/>
</dbReference>
<keyword evidence="1" id="KW-1133">Transmembrane helix</keyword>
<dbReference type="EMBL" id="JADINE010000011">
    <property type="protein sequence ID" value="MBO8406968.1"/>
    <property type="molecule type" value="Genomic_DNA"/>
</dbReference>
<keyword evidence="1" id="KW-0472">Membrane</keyword>
<organism evidence="2 3">
    <name type="scientific">Candidatus Enterousia excrementavium</name>
    <dbReference type="NCBI Taxonomy" id="2840789"/>
    <lineage>
        <taxon>Bacteria</taxon>
        <taxon>Pseudomonadati</taxon>
        <taxon>Pseudomonadota</taxon>
        <taxon>Alphaproteobacteria</taxon>
        <taxon>Candidatus Enterousia</taxon>
    </lineage>
</organism>
<reference evidence="2" key="1">
    <citation type="submission" date="2020-10" db="EMBL/GenBank/DDBJ databases">
        <authorList>
            <person name="Gilroy R."/>
        </authorList>
    </citation>
    <scope>NUCLEOTIDE SEQUENCE</scope>
    <source>
        <strain evidence="2">B1-16210</strain>
    </source>
</reference>
<comment type="caution">
    <text evidence="2">The sequence shown here is derived from an EMBL/GenBank/DDBJ whole genome shotgun (WGS) entry which is preliminary data.</text>
</comment>
<gene>
    <name evidence="2" type="ORF">IAC77_00725</name>
</gene>
<accession>A0A940IC11</accession>